<reference evidence="2 3" key="1">
    <citation type="submission" date="2014-07" db="EMBL/GenBank/DDBJ databases">
        <authorList>
            <person name="McCorrison J."/>
            <person name="Sanka R."/>
            <person name="Torralba M."/>
            <person name="Gillis M."/>
            <person name="Haft D.H."/>
            <person name="Methe B."/>
            <person name="Sutton G."/>
            <person name="Nelson K.E."/>
        </authorList>
    </citation>
    <scope>NUCLEOTIDE SEQUENCE [LARGE SCALE GENOMIC DNA]</scope>
    <source>
        <strain evidence="2 3">DNF00040</strain>
    </source>
</reference>
<dbReference type="AlphaFoldDB" id="A0A095Z750"/>
<dbReference type="OrthoDB" id="8592445at2"/>
<proteinExistence type="predicted"/>
<name>A0A095Z750_9BURK</name>
<feature type="region of interest" description="Disordered" evidence="1">
    <location>
        <begin position="57"/>
        <end position="77"/>
    </location>
</feature>
<evidence type="ECO:0000313" key="2">
    <source>
        <dbReference type="EMBL" id="KGF30493.1"/>
    </source>
</evidence>
<protein>
    <submittedName>
        <fullName evidence="2">Uncharacterized protein</fullName>
    </submittedName>
</protein>
<keyword evidence="3" id="KW-1185">Reference proteome</keyword>
<evidence type="ECO:0000313" key="3">
    <source>
        <dbReference type="Proteomes" id="UP000029629"/>
    </source>
</evidence>
<evidence type="ECO:0000256" key="1">
    <source>
        <dbReference type="SAM" id="MobiDB-lite"/>
    </source>
</evidence>
<organism evidence="2 3">
    <name type="scientific">Oligella urethralis DNF00040</name>
    <dbReference type="NCBI Taxonomy" id="1401065"/>
    <lineage>
        <taxon>Bacteria</taxon>
        <taxon>Pseudomonadati</taxon>
        <taxon>Pseudomonadota</taxon>
        <taxon>Betaproteobacteria</taxon>
        <taxon>Burkholderiales</taxon>
        <taxon>Alcaligenaceae</taxon>
        <taxon>Oligella</taxon>
    </lineage>
</organism>
<comment type="caution">
    <text evidence="2">The sequence shown here is derived from an EMBL/GenBank/DDBJ whole genome shotgun (WGS) entry which is preliminary data.</text>
</comment>
<accession>A0A095Z750</accession>
<dbReference type="EMBL" id="JRNI01000024">
    <property type="protein sequence ID" value="KGF30493.1"/>
    <property type="molecule type" value="Genomic_DNA"/>
</dbReference>
<gene>
    <name evidence="2" type="ORF">HMPREF2130_06650</name>
</gene>
<dbReference type="Proteomes" id="UP000029629">
    <property type="component" value="Unassembled WGS sequence"/>
</dbReference>
<sequence length="77" mass="8245">MIKNFFYTGPTSGVTLQTSQGVQEILLHTNSQVQLPANHGYVNTLIALGHLREVGVPNTPKVTSVPAKSGKSEKQGE</sequence>